<feature type="transmembrane region" description="Helical" evidence="12">
    <location>
        <begin position="458"/>
        <end position="477"/>
    </location>
</feature>
<dbReference type="SFLD" id="SFLDS00003">
    <property type="entry name" value="Haloacid_Dehalogenase"/>
    <property type="match status" value="1"/>
</dbReference>
<dbReference type="InterPro" id="IPR036412">
    <property type="entry name" value="HAD-like_sf"/>
</dbReference>
<feature type="transmembrane region" description="Helical" evidence="12">
    <location>
        <begin position="1370"/>
        <end position="1402"/>
    </location>
</feature>
<feature type="transmembrane region" description="Helical" evidence="12">
    <location>
        <begin position="90"/>
        <end position="109"/>
    </location>
</feature>
<evidence type="ECO:0000256" key="1">
    <source>
        <dbReference type="ARBA" id="ARBA00004141"/>
    </source>
</evidence>
<keyword evidence="7" id="KW-0460">Magnesium</keyword>
<dbReference type="InterPro" id="IPR001757">
    <property type="entry name" value="P_typ_ATPase"/>
</dbReference>
<dbReference type="SUPFAM" id="SSF81653">
    <property type="entry name" value="Calcium ATPase, transduction domain A"/>
    <property type="match status" value="1"/>
</dbReference>
<reference evidence="15 16" key="1">
    <citation type="submission" date="2024-02" db="EMBL/GenBank/DDBJ databases">
        <authorList>
            <person name="Chen Y."/>
            <person name="Shah S."/>
            <person name="Dougan E. K."/>
            <person name="Thang M."/>
            <person name="Chan C."/>
        </authorList>
    </citation>
    <scope>NUCLEOTIDE SEQUENCE [LARGE SCALE GENOMIC DNA]</scope>
</reference>
<dbReference type="PANTHER" id="PTHR45630">
    <property type="entry name" value="CATION-TRANSPORTING ATPASE-RELATED"/>
    <property type="match status" value="1"/>
</dbReference>
<comment type="subcellular location">
    <subcellularLocation>
        <location evidence="1">Membrane</location>
        <topology evidence="1">Multi-pass membrane protein</topology>
    </subcellularLocation>
</comment>
<dbReference type="PRINTS" id="PR00119">
    <property type="entry name" value="CATATPASE"/>
</dbReference>
<feature type="compositionally biased region" description="Basic and acidic residues" evidence="11">
    <location>
        <begin position="1027"/>
        <end position="1044"/>
    </location>
</feature>
<feature type="transmembrane region" description="Helical" evidence="12">
    <location>
        <begin position="261"/>
        <end position="281"/>
    </location>
</feature>
<evidence type="ECO:0000313" key="15">
    <source>
        <dbReference type="EMBL" id="CAK9047417.1"/>
    </source>
</evidence>
<evidence type="ECO:0000259" key="14">
    <source>
        <dbReference type="Pfam" id="PF00690"/>
    </source>
</evidence>
<evidence type="ECO:0000256" key="7">
    <source>
        <dbReference type="ARBA" id="ARBA00022842"/>
    </source>
</evidence>
<dbReference type="InterPro" id="IPR023214">
    <property type="entry name" value="HAD_sf"/>
</dbReference>
<evidence type="ECO:0000256" key="6">
    <source>
        <dbReference type="ARBA" id="ARBA00022840"/>
    </source>
</evidence>
<feature type="transmembrane region" description="Helical" evidence="12">
    <location>
        <begin position="27"/>
        <end position="48"/>
    </location>
</feature>
<dbReference type="Pfam" id="PF00702">
    <property type="entry name" value="Hydrolase"/>
    <property type="match status" value="1"/>
</dbReference>
<feature type="transmembrane region" description="Helical" evidence="12">
    <location>
        <begin position="1162"/>
        <end position="1186"/>
    </location>
</feature>
<evidence type="ECO:0000256" key="9">
    <source>
        <dbReference type="ARBA" id="ARBA00022989"/>
    </source>
</evidence>
<dbReference type="InterPro" id="IPR006544">
    <property type="entry name" value="P-type_TPase_V"/>
</dbReference>
<dbReference type="SUPFAM" id="SSF81665">
    <property type="entry name" value="Calcium ATPase, transmembrane domain M"/>
    <property type="match status" value="1"/>
</dbReference>
<dbReference type="Proteomes" id="UP001642464">
    <property type="component" value="Unassembled WGS sequence"/>
</dbReference>
<dbReference type="InterPro" id="IPR008250">
    <property type="entry name" value="ATPase_P-typ_transduc_dom_A_sf"/>
</dbReference>
<sequence>MGKEYELRHSSALARVTVHVPAASQRFAILAFFVALHGIALQFCIQTSGEAHQVALEKIRKKNREDFLNGTKEEDKMPYELPSEWAPNPWASASLFGTLSLHAFFFLLCRWKVGFRAMVHFQPARQVRDGYYVQVVPLPHRGQPAMVPLTYCETTCRLVFIFQRQHYEYFEPGDAGTDADADVGEVQLLQCPIEEPLVKYLKASGLSSDDAEHLKDRFGENLLEVELPTFIQCYKEQLLSPLVIFQIFVALVYAADDFVNYTLMQLLVILTMESTSVFQRLKTMKMLNSMGTKSYGIMVYRGRQWVEKSTSDLVPGDLIELVMVKSGQEVTPDQKVAPDIVPCDCVLIRGEAVASEASLTGESAPQMKDALSSEDRPLELQGRDRVHCLFSGTRIVRATEGTNKEEVETQRPTSEVPPTPNQGCLAYVVRTGFASSQGQLLQMIEFSQDKVSGDTREVIVAIVILLCCALLAAGYVLKVGLEKGDKTPHELLVKCVLILTAVVPKQLPIQTAMAVNTALMALSRAGVFCTEPYRVPLAGKLTHCLFDKTGTLTTDTLVPVGVVNRSSEPGADGHLPKVQVSDAETAAALVLAACHSLVLIDGKLTGDPIEVAALQGIGWSFDSQAETASPQTTQDSPAKKRGIKSVRILQRFHFASHLQRMAVVAEVSTEADAVLNLEGEENYVLVKGSPEAVKTLLAKDAAPEWYDKSHTDLAERGLRVLSLAYRRLPTATHEKMTREEAEKELIFAGFIAFECLVRKDSALVMGALNESGHKVIMVTGDSPLTALHIARTCGIADGQLPGLLLSKVDDGAEWEVVTGDRAGERLQTTGALSWSKLAKDYALMTTGDVLDAAVAHDQSLWTVVDEIRVFARMTPQGKAKIIEELQKQQRHVLMCGDGGNDVGALKQADAGLALLAGYGNVNTADSNDITSNEQPAEEEKKAEEALNMRDAELAKKNRKAAKARKDFLWQKQRELQDHQRQWLEEEIEIRAKRGETGLMAQAGAMKSSMGRYTEELKKQMKEYDKTHGNVYDDDKDKDPSKSTPKDPAAVLEGLDQGGLPMVRPGDASIAAPFTTKAPSVKNCVDLIRQGRCTLLSALQQQQIMMLNCIINAYVLSALSLEGSRSSERQMMTSSWLLTTASLAFTYASPCDRMHPVRPLRSLFHPAVFISMLGQAAIHLFCMVASVRMARAAMEPDSPERQAGWQGPSLQDVSDFWKRERLRRRGLIEQEEEMDWTQYAFSMWTQPFLPNLMNTVVFLVETAQTVAILFVNYKGQPWMKGVMENRALFLSVLTVAGSVAAAAWEFQPQLNELIHLSPFPNDEFRWKVMGLVGLTLMGTFIWDRFCVLIFAPEIFKAMVDSAKKTTFRNDVVPVFVTVGKVLGVFVILGTGNLLMAGLAYWMYRRHSQDPDE</sequence>
<feature type="transmembrane region" description="Helical" evidence="12">
    <location>
        <begin position="1323"/>
        <end position="1349"/>
    </location>
</feature>
<comment type="caution">
    <text evidence="15">The sequence shown here is derived from an EMBL/GenBank/DDBJ whole genome shotgun (WGS) entry which is preliminary data.</text>
</comment>
<evidence type="ECO:0000256" key="8">
    <source>
        <dbReference type="ARBA" id="ARBA00022967"/>
    </source>
</evidence>
<dbReference type="SUPFAM" id="SSF56784">
    <property type="entry name" value="HAD-like"/>
    <property type="match status" value="1"/>
</dbReference>
<feature type="transmembrane region" description="Helical" evidence="12">
    <location>
        <begin position="238"/>
        <end position="255"/>
    </location>
</feature>
<dbReference type="SUPFAM" id="SSF81660">
    <property type="entry name" value="Metal cation-transporting ATPase, ATP-binding domain N"/>
    <property type="match status" value="1"/>
</dbReference>
<feature type="domain" description="Cation-transporting P-type ATPase N-terminal" evidence="14">
    <location>
        <begin position="199"/>
        <end position="252"/>
    </location>
</feature>
<dbReference type="InterPro" id="IPR044492">
    <property type="entry name" value="P_typ_ATPase_HD_dom"/>
</dbReference>
<organism evidence="15 16">
    <name type="scientific">Durusdinium trenchii</name>
    <dbReference type="NCBI Taxonomy" id="1381693"/>
    <lineage>
        <taxon>Eukaryota</taxon>
        <taxon>Sar</taxon>
        <taxon>Alveolata</taxon>
        <taxon>Dinophyceae</taxon>
        <taxon>Suessiales</taxon>
        <taxon>Symbiodiniaceae</taxon>
        <taxon>Durusdinium</taxon>
    </lineage>
</organism>
<evidence type="ECO:0000256" key="4">
    <source>
        <dbReference type="ARBA" id="ARBA00022723"/>
    </source>
</evidence>
<keyword evidence="8" id="KW-1278">Translocase</keyword>
<dbReference type="NCBIfam" id="TIGR01494">
    <property type="entry name" value="ATPase_P-type"/>
    <property type="match status" value="1"/>
</dbReference>
<feature type="domain" description="P-type ATPase A" evidence="13">
    <location>
        <begin position="299"/>
        <end position="401"/>
    </location>
</feature>
<evidence type="ECO:0000256" key="10">
    <source>
        <dbReference type="ARBA" id="ARBA00023136"/>
    </source>
</evidence>
<evidence type="ECO:0000256" key="12">
    <source>
        <dbReference type="SAM" id="Phobius"/>
    </source>
</evidence>
<comment type="similarity">
    <text evidence="2">Belongs to the cation transport ATPase (P-type) (TC 3.A.3) family. Type V subfamily.</text>
</comment>
<dbReference type="Gene3D" id="2.70.150.10">
    <property type="entry name" value="Calcium-transporting ATPase, cytoplasmic transduction domain A"/>
    <property type="match status" value="1"/>
</dbReference>
<keyword evidence="3 12" id="KW-0812">Transmembrane</keyword>
<keyword evidence="4" id="KW-0479">Metal-binding</keyword>
<dbReference type="Pfam" id="PF13246">
    <property type="entry name" value="Cation_ATPase"/>
    <property type="match status" value="1"/>
</dbReference>
<dbReference type="InterPro" id="IPR023298">
    <property type="entry name" value="ATPase_P-typ_TM_dom_sf"/>
</dbReference>
<feature type="region of interest" description="Disordered" evidence="11">
    <location>
        <begin position="1027"/>
        <end position="1052"/>
    </location>
</feature>
<dbReference type="Pfam" id="PF00690">
    <property type="entry name" value="Cation_ATPase_N"/>
    <property type="match status" value="1"/>
</dbReference>
<accession>A0ABP0M9L5</accession>
<dbReference type="SFLD" id="SFLDG00002">
    <property type="entry name" value="C1.7:_P-type_atpase_like"/>
    <property type="match status" value="1"/>
</dbReference>
<dbReference type="Pfam" id="PF00122">
    <property type="entry name" value="E1-E2_ATPase"/>
    <property type="match status" value="1"/>
</dbReference>
<dbReference type="InterPro" id="IPR059000">
    <property type="entry name" value="ATPase_P-type_domA"/>
</dbReference>
<dbReference type="NCBIfam" id="TIGR01657">
    <property type="entry name" value="P-ATPase-V"/>
    <property type="match status" value="1"/>
</dbReference>
<keyword evidence="16" id="KW-1185">Reference proteome</keyword>
<keyword evidence="5" id="KW-0547">Nucleotide-binding</keyword>
<evidence type="ECO:0000313" key="16">
    <source>
        <dbReference type="Proteomes" id="UP001642464"/>
    </source>
</evidence>
<evidence type="ECO:0000256" key="11">
    <source>
        <dbReference type="SAM" id="MobiDB-lite"/>
    </source>
</evidence>
<dbReference type="InterPro" id="IPR023299">
    <property type="entry name" value="ATPase_P-typ_cyto_dom_N"/>
</dbReference>
<keyword evidence="9 12" id="KW-1133">Transmembrane helix</keyword>
<name>A0ABP0M9L5_9DINO</name>
<dbReference type="InterPro" id="IPR004014">
    <property type="entry name" value="ATPase_P-typ_cation-transptr_N"/>
</dbReference>
<dbReference type="PANTHER" id="PTHR45630:SF6">
    <property type="entry name" value="CATION-TRANSPORTING P-TYPE ATPASE N-TERMINAL DOMAIN-CONTAINING PROTEIN"/>
    <property type="match status" value="1"/>
</dbReference>
<evidence type="ECO:0000256" key="5">
    <source>
        <dbReference type="ARBA" id="ARBA00022741"/>
    </source>
</evidence>
<feature type="transmembrane region" description="Helical" evidence="12">
    <location>
        <begin position="1284"/>
        <end position="1303"/>
    </location>
</feature>
<keyword evidence="10 12" id="KW-0472">Membrane</keyword>
<dbReference type="Gene3D" id="3.40.1110.10">
    <property type="entry name" value="Calcium-transporting ATPase, cytoplasmic domain N"/>
    <property type="match status" value="1"/>
</dbReference>
<dbReference type="EMBL" id="CAXAMM010020169">
    <property type="protein sequence ID" value="CAK9047417.1"/>
    <property type="molecule type" value="Genomic_DNA"/>
</dbReference>
<gene>
    <name evidence="15" type="ORF">SCF082_LOCUS26558</name>
</gene>
<dbReference type="SFLD" id="SFLDF00027">
    <property type="entry name" value="p-type_atpase"/>
    <property type="match status" value="1"/>
</dbReference>
<protein>
    <submittedName>
        <fullName evidence="15">Endoplasmic reticulum transmembrane helix translocase (Complexed with DOR1 protein 1) (Endoplasmic reticulum P5A-ATPase) (Sensitivity to the P.farinosa killer toxin protein 1)</fullName>
    </submittedName>
</protein>
<proteinExistence type="inferred from homology"/>
<keyword evidence="6" id="KW-0067">ATP-binding</keyword>
<evidence type="ECO:0000259" key="13">
    <source>
        <dbReference type="Pfam" id="PF00122"/>
    </source>
</evidence>
<evidence type="ECO:0000256" key="3">
    <source>
        <dbReference type="ARBA" id="ARBA00022692"/>
    </source>
</evidence>
<evidence type="ECO:0000256" key="2">
    <source>
        <dbReference type="ARBA" id="ARBA00006000"/>
    </source>
</evidence>
<dbReference type="Gene3D" id="3.40.50.1000">
    <property type="entry name" value="HAD superfamily/HAD-like"/>
    <property type="match status" value="1"/>
</dbReference>